<dbReference type="RefSeq" id="XP_003644601.1">
    <property type="nucleotide sequence ID" value="XM_003644553.1"/>
</dbReference>
<dbReference type="GeneID" id="11470458"/>
<gene>
    <name evidence="9" type="ordered locus">Ecym_2025</name>
</gene>
<keyword evidence="5 7" id="KW-1133">Transmembrane helix</keyword>
<feature type="transmembrane region" description="Helical" evidence="7">
    <location>
        <begin position="293"/>
        <end position="315"/>
    </location>
</feature>
<evidence type="ECO:0000256" key="5">
    <source>
        <dbReference type="ARBA" id="ARBA00022989"/>
    </source>
</evidence>
<evidence type="ECO:0000259" key="8">
    <source>
        <dbReference type="PROSITE" id="PS50850"/>
    </source>
</evidence>
<evidence type="ECO:0000256" key="1">
    <source>
        <dbReference type="ARBA" id="ARBA00004127"/>
    </source>
</evidence>
<dbReference type="Gene3D" id="1.20.1250.20">
    <property type="entry name" value="MFS general substrate transporter like domains"/>
    <property type="match status" value="2"/>
</dbReference>
<feature type="transmembrane region" description="Helical" evidence="7">
    <location>
        <begin position="388"/>
        <end position="416"/>
    </location>
</feature>
<keyword evidence="10" id="KW-1185">Reference proteome</keyword>
<feature type="transmembrane region" description="Helical" evidence="7">
    <location>
        <begin position="74"/>
        <end position="92"/>
    </location>
</feature>
<proteinExistence type="inferred from homology"/>
<dbReference type="GO" id="GO:0022857">
    <property type="term" value="F:transmembrane transporter activity"/>
    <property type="evidence" value="ECO:0007669"/>
    <property type="project" value="InterPro"/>
</dbReference>
<comment type="subcellular location">
    <subcellularLocation>
        <location evidence="1">Endomembrane system</location>
        <topology evidence="1">Multi-pass membrane protein</topology>
    </subcellularLocation>
</comment>
<feature type="transmembrane region" description="Helical" evidence="7">
    <location>
        <begin position="335"/>
        <end position="351"/>
    </location>
</feature>
<dbReference type="InterPro" id="IPR051788">
    <property type="entry name" value="MFS_Transporter"/>
</dbReference>
<name>G8JNY4_ERECY</name>
<sequence>MDIANDDSSVCVFMEQSSLKTVEACLVKDQQIVEVRTCQIEDNSPADGFYSVYKSIEYEGETVRVFPTNHKTVPLVRLQILTCFFMFMVLGINDQATGSLIPTLTKHYEISKVRACSVFICQTVSYITGSLFTGRLHGRYGARGVVLGAVTISIIFYSILALQPSKFYLYTLCYMPLGFSVALIGAMCNVVIGSLELHKNEFLGGLHAAYGISSCITPPLVTNIAKRYTWSDFFFLPLCLSIISLICCSYAFRYETRAKFNYVCAIADNGLYAENHLEEEEEPSRSQQYRVSVILGSLYLFLYLGAEIGTGSWLLTYLLECKSNDSVAMSYMNTSYWGGLTSGRIFLGWLTSRVFSNEYKASIVYGILTLFFYCIFVIVGFADTTMDGYFAYLFTVVFFAGVFIGPLFPNCSIVLLELLPKRVQMQGMGIIVALSSVGGASIPYVIGLILDSIGFRWFPVVVTFMVCTFNVIWWLYPLFIKNRTIVSTY</sequence>
<dbReference type="InterPro" id="IPR020846">
    <property type="entry name" value="MFS_dom"/>
</dbReference>
<dbReference type="eggNOG" id="ENOG502QQA7">
    <property type="taxonomic scope" value="Eukaryota"/>
</dbReference>
<dbReference type="KEGG" id="erc:Ecym_2025"/>
<keyword evidence="6 7" id="KW-0472">Membrane</keyword>
<evidence type="ECO:0000313" key="9">
    <source>
        <dbReference type="EMBL" id="AET37784.1"/>
    </source>
</evidence>
<feature type="transmembrane region" description="Helical" evidence="7">
    <location>
        <begin position="233"/>
        <end position="252"/>
    </location>
</feature>
<dbReference type="PANTHER" id="PTHR23514">
    <property type="entry name" value="BYPASS OF STOP CODON PROTEIN 6"/>
    <property type="match status" value="1"/>
</dbReference>
<dbReference type="OMA" id="FIVTGPI"/>
<feature type="transmembrane region" description="Helical" evidence="7">
    <location>
        <begin position="168"/>
        <end position="190"/>
    </location>
</feature>
<comment type="similarity">
    <text evidence="2">Belongs to the major facilitator superfamily.</text>
</comment>
<feature type="transmembrane region" description="Helical" evidence="7">
    <location>
        <begin position="144"/>
        <end position="162"/>
    </location>
</feature>
<dbReference type="InterPro" id="IPR011701">
    <property type="entry name" value="MFS"/>
</dbReference>
<dbReference type="GO" id="GO:0012505">
    <property type="term" value="C:endomembrane system"/>
    <property type="evidence" value="ECO:0007669"/>
    <property type="project" value="UniProtKB-SubCell"/>
</dbReference>
<organism evidence="9 10">
    <name type="scientific">Eremothecium cymbalariae (strain CBS 270.75 / DBVPG 7215 / KCTC 17166 / NRRL Y-17582)</name>
    <name type="common">Yeast</name>
    <dbReference type="NCBI Taxonomy" id="931890"/>
    <lineage>
        <taxon>Eukaryota</taxon>
        <taxon>Fungi</taxon>
        <taxon>Dikarya</taxon>
        <taxon>Ascomycota</taxon>
        <taxon>Saccharomycotina</taxon>
        <taxon>Saccharomycetes</taxon>
        <taxon>Saccharomycetales</taxon>
        <taxon>Saccharomycetaceae</taxon>
        <taxon>Eremothecium</taxon>
    </lineage>
</organism>
<dbReference type="HOGENOM" id="CLU_021993_0_2_1"/>
<evidence type="ECO:0000256" key="6">
    <source>
        <dbReference type="ARBA" id="ARBA00023136"/>
    </source>
</evidence>
<evidence type="ECO:0000313" key="10">
    <source>
        <dbReference type="Proteomes" id="UP000006790"/>
    </source>
</evidence>
<dbReference type="InParanoid" id="G8JNY4"/>
<dbReference type="AlphaFoldDB" id="G8JNY4"/>
<dbReference type="SUPFAM" id="SSF103473">
    <property type="entry name" value="MFS general substrate transporter"/>
    <property type="match status" value="1"/>
</dbReference>
<feature type="transmembrane region" description="Helical" evidence="7">
    <location>
        <begin position="428"/>
        <end position="450"/>
    </location>
</feature>
<keyword evidence="3" id="KW-0813">Transport</keyword>
<dbReference type="GO" id="GO:0016020">
    <property type="term" value="C:membrane"/>
    <property type="evidence" value="ECO:0007669"/>
    <property type="project" value="TreeGrafter"/>
</dbReference>
<dbReference type="Pfam" id="PF07690">
    <property type="entry name" value="MFS_1"/>
    <property type="match status" value="1"/>
</dbReference>
<dbReference type="EMBL" id="CP002498">
    <property type="protein sequence ID" value="AET37784.1"/>
    <property type="molecule type" value="Genomic_DNA"/>
</dbReference>
<dbReference type="Proteomes" id="UP000006790">
    <property type="component" value="Chromosome 2"/>
</dbReference>
<evidence type="ECO:0000256" key="7">
    <source>
        <dbReference type="SAM" id="Phobius"/>
    </source>
</evidence>
<evidence type="ECO:0000256" key="4">
    <source>
        <dbReference type="ARBA" id="ARBA00022692"/>
    </source>
</evidence>
<dbReference type="InterPro" id="IPR036259">
    <property type="entry name" value="MFS_trans_sf"/>
</dbReference>
<dbReference type="FunCoup" id="G8JNY4">
    <property type="interactions" value="21"/>
</dbReference>
<protein>
    <recommendedName>
        <fullName evidence="8">Major facilitator superfamily (MFS) profile domain-containing protein</fullName>
    </recommendedName>
</protein>
<dbReference type="PROSITE" id="PS50850">
    <property type="entry name" value="MFS"/>
    <property type="match status" value="1"/>
</dbReference>
<feature type="domain" description="Major facilitator superfamily (MFS) profile" evidence="8">
    <location>
        <begin position="79"/>
        <end position="485"/>
    </location>
</feature>
<feature type="transmembrane region" description="Helical" evidence="7">
    <location>
        <begin position="363"/>
        <end position="382"/>
    </location>
</feature>
<evidence type="ECO:0000256" key="3">
    <source>
        <dbReference type="ARBA" id="ARBA00022448"/>
    </source>
</evidence>
<keyword evidence="4 7" id="KW-0812">Transmembrane</keyword>
<feature type="transmembrane region" description="Helical" evidence="7">
    <location>
        <begin position="456"/>
        <end position="476"/>
    </location>
</feature>
<dbReference type="OrthoDB" id="413079at2759"/>
<dbReference type="PANTHER" id="PTHR23514:SF3">
    <property type="entry name" value="BYPASS OF STOP CODON PROTEIN 6"/>
    <property type="match status" value="1"/>
</dbReference>
<reference evidence="10" key="1">
    <citation type="journal article" date="2012" name="G3 (Bethesda)">
        <title>Pichia sorbitophila, an interspecies yeast hybrid reveals early steps of genome resolution following polyploidization.</title>
        <authorList>
            <person name="Leh Louis V."/>
            <person name="Despons L."/>
            <person name="Friedrich A."/>
            <person name="Martin T."/>
            <person name="Durrens P."/>
            <person name="Casaregola S."/>
            <person name="Neuveglise C."/>
            <person name="Fairhead C."/>
            <person name="Marck C."/>
            <person name="Cruz J.A."/>
            <person name="Straub M.L."/>
            <person name="Kugler V."/>
            <person name="Sacerdot C."/>
            <person name="Uzunov Z."/>
            <person name="Thierry A."/>
            <person name="Weiss S."/>
            <person name="Bleykasten C."/>
            <person name="De Montigny J."/>
            <person name="Jacques N."/>
            <person name="Jung P."/>
            <person name="Lemaire M."/>
            <person name="Mallet S."/>
            <person name="Morel G."/>
            <person name="Richard G.F."/>
            <person name="Sarkar A."/>
            <person name="Savel G."/>
            <person name="Schacherer J."/>
            <person name="Seret M.L."/>
            <person name="Talla E."/>
            <person name="Samson G."/>
            <person name="Jubin C."/>
            <person name="Poulain J."/>
            <person name="Vacherie B."/>
            <person name="Barbe V."/>
            <person name="Pelletier E."/>
            <person name="Sherman D.J."/>
            <person name="Westhof E."/>
            <person name="Weissenbach J."/>
            <person name="Baret P.V."/>
            <person name="Wincker P."/>
            <person name="Gaillardin C."/>
            <person name="Dujon B."/>
            <person name="Souciet J.L."/>
        </authorList>
    </citation>
    <scope>NUCLEOTIDE SEQUENCE [LARGE SCALE GENOMIC DNA]</scope>
    <source>
        <strain evidence="10">CBS 270.75 / DBVPG 7215 / KCTC 17166 / NRRL Y-17582</strain>
    </source>
</reference>
<evidence type="ECO:0000256" key="2">
    <source>
        <dbReference type="ARBA" id="ARBA00008335"/>
    </source>
</evidence>
<accession>G8JNY4</accession>